<organism evidence="4 5">
    <name type="scientific">Saccharopolyspora gregorii</name>
    <dbReference type="NCBI Taxonomy" id="33914"/>
    <lineage>
        <taxon>Bacteria</taxon>
        <taxon>Bacillati</taxon>
        <taxon>Actinomycetota</taxon>
        <taxon>Actinomycetes</taxon>
        <taxon>Pseudonocardiales</taxon>
        <taxon>Pseudonocardiaceae</taxon>
        <taxon>Saccharopolyspora</taxon>
    </lineage>
</organism>
<dbReference type="RefSeq" id="WP_258342352.1">
    <property type="nucleotide sequence ID" value="NZ_BAAAYK010000038.1"/>
</dbReference>
<dbReference type="PANTHER" id="PTHR42250">
    <property type="entry name" value="ASCH DOMAIN-CONTAINING PROTEIN"/>
    <property type="match status" value="1"/>
</dbReference>
<feature type="domain" description="CMP/dCMP-type deaminase" evidence="3">
    <location>
        <begin position="4"/>
        <end position="137"/>
    </location>
</feature>
<dbReference type="PANTHER" id="PTHR42250:SF1">
    <property type="entry name" value="ASCH DOMAIN-CONTAINING PROTEIN"/>
    <property type="match status" value="1"/>
</dbReference>
<reference evidence="5" key="1">
    <citation type="journal article" date="2019" name="Int. J. Syst. Evol. Microbiol.">
        <title>The Global Catalogue of Microorganisms (GCM) 10K type strain sequencing project: providing services to taxonomists for standard genome sequencing and annotation.</title>
        <authorList>
            <consortium name="The Broad Institute Genomics Platform"/>
            <consortium name="The Broad Institute Genome Sequencing Center for Infectious Disease"/>
            <person name="Wu L."/>
            <person name="Ma J."/>
        </authorList>
    </citation>
    <scope>NUCLEOTIDE SEQUENCE [LARGE SCALE GENOMIC DNA]</scope>
    <source>
        <strain evidence="5">JCM 9687</strain>
    </source>
</reference>
<dbReference type="InterPro" id="IPR015947">
    <property type="entry name" value="PUA-like_sf"/>
</dbReference>
<keyword evidence="2" id="KW-0862">Zinc</keyword>
<dbReference type="SMART" id="SM01022">
    <property type="entry name" value="ASCH"/>
    <property type="match status" value="1"/>
</dbReference>
<dbReference type="Pfam" id="PF00383">
    <property type="entry name" value="dCMP_cyt_deam_1"/>
    <property type="match status" value="1"/>
</dbReference>
<evidence type="ECO:0000259" key="3">
    <source>
        <dbReference type="PROSITE" id="PS51747"/>
    </source>
</evidence>
<keyword evidence="1" id="KW-0479">Metal-binding</keyword>
<dbReference type="InterPro" id="IPR007374">
    <property type="entry name" value="ASCH_domain"/>
</dbReference>
<proteinExistence type="predicted"/>
<dbReference type="InterPro" id="IPR016193">
    <property type="entry name" value="Cytidine_deaminase-like"/>
</dbReference>
<evidence type="ECO:0000256" key="1">
    <source>
        <dbReference type="ARBA" id="ARBA00022723"/>
    </source>
</evidence>
<evidence type="ECO:0000313" key="5">
    <source>
        <dbReference type="Proteomes" id="UP001500483"/>
    </source>
</evidence>
<comment type="caution">
    <text evidence="4">The sequence shown here is derived from an EMBL/GenBank/DDBJ whole genome shotgun (WGS) entry which is preliminary data.</text>
</comment>
<evidence type="ECO:0000313" key="4">
    <source>
        <dbReference type="EMBL" id="GAA3362171.1"/>
    </source>
</evidence>
<gene>
    <name evidence="4" type="ORF">GCM10020366_49040</name>
</gene>
<dbReference type="Gene3D" id="3.40.140.10">
    <property type="entry name" value="Cytidine Deaminase, domain 2"/>
    <property type="match status" value="1"/>
</dbReference>
<sequence length="239" mass="25642">MLTDADLELVRRATAVLDRATLDDGHQVSAAAYDERGAVFTGMNVSHFTGGPCAEPVVIGQAAASGSAPLTTVVAVLATGRQVIPPCGRCRQQLFDYFPRSRAIIRGKNGLEAVPITDLLPFPYDYRNYEPGGPAPELHVWDRYLDAVRDGAKRSTVRVHDPVRPGPVRLVFEHADGSATTLAAEVTGVERKPADALTDEDAVLDGFADLAELRAALARHYPGLAGSAEVDVVRFEPAW</sequence>
<accession>A0ABP6RWU6</accession>
<protein>
    <recommendedName>
        <fullName evidence="3">CMP/dCMP-type deaminase domain-containing protein</fullName>
    </recommendedName>
</protein>
<dbReference type="CDD" id="cd06552">
    <property type="entry name" value="ASCH_yqfb_like"/>
    <property type="match status" value="1"/>
</dbReference>
<dbReference type="InterPro" id="IPR002125">
    <property type="entry name" value="CMP_dCMP_dom"/>
</dbReference>
<name>A0ABP6RWU6_9PSEU</name>
<dbReference type="SUPFAM" id="SSF88697">
    <property type="entry name" value="PUA domain-like"/>
    <property type="match status" value="1"/>
</dbReference>
<dbReference type="InterPro" id="IPR016192">
    <property type="entry name" value="APOBEC/CMP_deaminase_Zn-bd"/>
</dbReference>
<dbReference type="Pfam" id="PF04266">
    <property type="entry name" value="ASCH"/>
    <property type="match status" value="1"/>
</dbReference>
<dbReference type="CDD" id="cd01283">
    <property type="entry name" value="cytidine_deaminase"/>
    <property type="match status" value="1"/>
</dbReference>
<dbReference type="PROSITE" id="PS51747">
    <property type="entry name" value="CYT_DCMP_DEAMINASES_2"/>
    <property type="match status" value="1"/>
</dbReference>
<dbReference type="PROSITE" id="PS00903">
    <property type="entry name" value="CYT_DCMP_DEAMINASES_1"/>
    <property type="match status" value="1"/>
</dbReference>
<dbReference type="Gene3D" id="2.30.130.30">
    <property type="entry name" value="Hypothetical protein"/>
    <property type="match status" value="1"/>
</dbReference>
<keyword evidence="5" id="KW-1185">Reference proteome</keyword>
<dbReference type="SUPFAM" id="SSF53927">
    <property type="entry name" value="Cytidine deaminase-like"/>
    <property type="match status" value="1"/>
</dbReference>
<dbReference type="EMBL" id="BAAAYK010000038">
    <property type="protein sequence ID" value="GAA3362171.1"/>
    <property type="molecule type" value="Genomic_DNA"/>
</dbReference>
<dbReference type="Proteomes" id="UP001500483">
    <property type="component" value="Unassembled WGS sequence"/>
</dbReference>
<evidence type="ECO:0000256" key="2">
    <source>
        <dbReference type="ARBA" id="ARBA00022833"/>
    </source>
</evidence>